<dbReference type="EMBL" id="CAGKOT010000002">
    <property type="protein sequence ID" value="CAB5312304.1"/>
    <property type="molecule type" value="Genomic_DNA"/>
</dbReference>
<keyword evidence="1" id="KW-0479">Metal-binding</keyword>
<accession>A0A915YQH9</accession>
<keyword evidence="1" id="KW-0862">Zinc</keyword>
<dbReference type="InterPro" id="IPR007527">
    <property type="entry name" value="Znf_SWIM"/>
</dbReference>
<name>A0A915YQH9_9GLOM</name>
<gene>
    <name evidence="5" type="ORF">CHRIB12_LOCUS1637</name>
</gene>
<dbReference type="VEuPathDB" id="FungiDB:RhiirFUN_020039"/>
<sequence length="636" mass="74204">MSDENIEFSEENLLPYPSNEVTNSDLFSGKIFSSWEECDSFFDGWSKKNGFHIKKDRVLREEGNIRRRTYLCVHGGSYESKSKKDTSTKKTKCPFLVNVSCPKTKNPSSNVVVNKLINEHNHSLSVEMITFEEQKKFTTEMMEDIKFLTSHCKFGATAQRKFLEGKYPSQPIYSKDLYAAIQKFRPTSKSLLNDAALMSNWLDHQKECDSRWVIVRGWDDDNTLTRNSLANETFEKRFENLFQDFPDAKPYLKTLYQTKTYWAHCFTSFKFTAGMIATSRVEAVNACLKRLLYNSNISLCDLMTEIHRLLDMQDKKEQYNFWKLAIPCIRNQEKSNFFFRKLDNYLEKFLTPIMLQRQRDEINQSVYYTATKLPDNDIETIIESSDDCNIEIRDASEAEVQQITLKQIIALVDLINITEIWSIIVNNTTAIKHYIVLLKNNSHICSCLSTIQQGVVCRHYFQVMLTTSNASRWYYKDLDGSNEPFFTADKFCKENDGIIQESPVHIDYLCAYGQDKDFLEEGLNTYQQRLVYGELHGMYKKALHKALQNKSSSQQLIDLLKEFTEETDEPSEDENFSDKENQEHVLHNPKKRRGKGRPLGTKRFKSSQETKNKEKHQRRCKKCGNVGHYQKNCNNV</sequence>
<evidence type="ECO:0000256" key="1">
    <source>
        <dbReference type="PROSITE-ProRule" id="PRU00047"/>
    </source>
</evidence>
<dbReference type="GO" id="GO:0003676">
    <property type="term" value="F:nucleic acid binding"/>
    <property type="evidence" value="ECO:0007669"/>
    <property type="project" value="InterPro"/>
</dbReference>
<evidence type="ECO:0000313" key="5">
    <source>
        <dbReference type="EMBL" id="CAB5312304.1"/>
    </source>
</evidence>
<feature type="domain" description="SWIM-type" evidence="4">
    <location>
        <begin position="434"/>
        <end position="468"/>
    </location>
</feature>
<proteinExistence type="predicted"/>
<reference evidence="5" key="1">
    <citation type="submission" date="2020-05" db="EMBL/GenBank/DDBJ databases">
        <authorList>
            <person name="Rincon C."/>
            <person name="Sanders R I."/>
            <person name="Robbins C."/>
            <person name="Chaturvedi A."/>
        </authorList>
    </citation>
    <scope>NUCLEOTIDE SEQUENCE</scope>
    <source>
        <strain evidence="5">CHB12</strain>
    </source>
</reference>
<evidence type="ECO:0000259" key="4">
    <source>
        <dbReference type="PROSITE" id="PS50966"/>
    </source>
</evidence>
<comment type="caution">
    <text evidence="5">The sequence shown here is derived from an EMBL/GenBank/DDBJ whole genome shotgun (WGS) entry which is preliminary data.</text>
</comment>
<feature type="domain" description="CCHC-type" evidence="3">
    <location>
        <begin position="618"/>
        <end position="633"/>
    </location>
</feature>
<organism evidence="5 6">
    <name type="scientific">Rhizophagus irregularis</name>
    <dbReference type="NCBI Taxonomy" id="588596"/>
    <lineage>
        <taxon>Eukaryota</taxon>
        <taxon>Fungi</taxon>
        <taxon>Fungi incertae sedis</taxon>
        <taxon>Mucoromycota</taxon>
        <taxon>Glomeromycotina</taxon>
        <taxon>Glomeromycetes</taxon>
        <taxon>Glomerales</taxon>
        <taxon>Glomeraceae</taxon>
        <taxon>Rhizophagus</taxon>
    </lineage>
</organism>
<dbReference type="GO" id="GO:0008270">
    <property type="term" value="F:zinc ion binding"/>
    <property type="evidence" value="ECO:0007669"/>
    <property type="project" value="UniProtKB-KW"/>
</dbReference>
<feature type="compositionally biased region" description="Basic residues" evidence="2">
    <location>
        <begin position="587"/>
        <end position="605"/>
    </location>
</feature>
<dbReference type="PANTHER" id="PTHR47718">
    <property type="entry name" value="OS01G0519700 PROTEIN"/>
    <property type="match status" value="1"/>
</dbReference>
<dbReference type="AlphaFoldDB" id="A0A915YQH9"/>
<dbReference type="InterPro" id="IPR004330">
    <property type="entry name" value="FAR1_DNA_bnd_dom"/>
</dbReference>
<dbReference type="OrthoDB" id="2418216at2759"/>
<keyword evidence="1" id="KW-0863">Zinc-finger</keyword>
<dbReference type="PROSITE" id="PS50158">
    <property type="entry name" value="ZF_CCHC"/>
    <property type="match status" value="1"/>
</dbReference>
<feature type="compositionally biased region" description="Basic and acidic residues" evidence="2">
    <location>
        <begin position="576"/>
        <end position="586"/>
    </location>
</feature>
<feature type="region of interest" description="Disordered" evidence="2">
    <location>
        <begin position="567"/>
        <end position="621"/>
    </location>
</feature>
<dbReference type="InterPro" id="IPR001878">
    <property type="entry name" value="Znf_CCHC"/>
</dbReference>
<evidence type="ECO:0000256" key="2">
    <source>
        <dbReference type="SAM" id="MobiDB-lite"/>
    </source>
</evidence>
<protein>
    <recommendedName>
        <fullName evidence="7">Protein far1-related sequence 11-like</fullName>
    </recommendedName>
</protein>
<dbReference type="VEuPathDB" id="FungiDB:RhiirFUN_005356"/>
<dbReference type="Proteomes" id="UP000684084">
    <property type="component" value="Unassembled WGS sequence"/>
</dbReference>
<evidence type="ECO:0000259" key="3">
    <source>
        <dbReference type="PROSITE" id="PS50158"/>
    </source>
</evidence>
<dbReference type="Pfam" id="PF03101">
    <property type="entry name" value="FAR1"/>
    <property type="match status" value="1"/>
</dbReference>
<evidence type="ECO:0008006" key="7">
    <source>
        <dbReference type="Google" id="ProtNLM"/>
    </source>
</evidence>
<dbReference type="PANTHER" id="PTHR47718:SF3">
    <property type="entry name" value="PROTEIN FAR1-RELATED SEQUENCE 5-LIKE"/>
    <property type="match status" value="1"/>
</dbReference>
<evidence type="ECO:0000313" key="6">
    <source>
        <dbReference type="Proteomes" id="UP000684084"/>
    </source>
</evidence>
<dbReference type="PROSITE" id="PS50966">
    <property type="entry name" value="ZF_SWIM"/>
    <property type="match status" value="1"/>
</dbReference>